<dbReference type="Proteomes" id="UP001530400">
    <property type="component" value="Unassembled WGS sequence"/>
</dbReference>
<protein>
    <submittedName>
        <fullName evidence="1">Uncharacterized protein</fullName>
    </submittedName>
</protein>
<accession>A0ABD3QRN6</accession>
<evidence type="ECO:0000313" key="2">
    <source>
        <dbReference type="Proteomes" id="UP001530400"/>
    </source>
</evidence>
<sequence>MFAYKYLNPSYKLALVMDETTMHSILITMKSSTLQYLDMFNISNDAFMFTLIVNGVQTKPVTGADDSLLLPLLIGLDTSTKGATSTSLELRYFTRKQTWSKDGGHLALQLPEVSLPISIFTAELRLPRQYIYNFTGSFGDTPSDKSKYAVPSSFSYVKGKRRFSRLDDLYQDDNEAAQQNSNIQMNIPQTGRSYFFERLFVYNTTLSMDVSYHQRQEQPKLSLWKKITSIFGMGKVTV</sequence>
<dbReference type="EMBL" id="JALLPJ020000126">
    <property type="protein sequence ID" value="KAL3801686.1"/>
    <property type="molecule type" value="Genomic_DNA"/>
</dbReference>
<comment type="caution">
    <text evidence="1">The sequence shown here is derived from an EMBL/GenBank/DDBJ whole genome shotgun (WGS) entry which is preliminary data.</text>
</comment>
<dbReference type="AlphaFoldDB" id="A0ABD3QRN6"/>
<keyword evidence="2" id="KW-1185">Reference proteome</keyword>
<reference evidence="1 2" key="1">
    <citation type="submission" date="2024-10" db="EMBL/GenBank/DDBJ databases">
        <title>Updated reference genomes for cyclostephanoid diatoms.</title>
        <authorList>
            <person name="Roberts W.R."/>
            <person name="Alverson A.J."/>
        </authorList>
    </citation>
    <scope>NUCLEOTIDE SEQUENCE [LARGE SCALE GENOMIC DNA]</scope>
    <source>
        <strain evidence="1 2">AJA010-31</strain>
    </source>
</reference>
<organism evidence="1 2">
    <name type="scientific">Cyclotella atomus</name>
    <dbReference type="NCBI Taxonomy" id="382360"/>
    <lineage>
        <taxon>Eukaryota</taxon>
        <taxon>Sar</taxon>
        <taxon>Stramenopiles</taxon>
        <taxon>Ochrophyta</taxon>
        <taxon>Bacillariophyta</taxon>
        <taxon>Coscinodiscophyceae</taxon>
        <taxon>Thalassiosirophycidae</taxon>
        <taxon>Stephanodiscales</taxon>
        <taxon>Stephanodiscaceae</taxon>
        <taxon>Cyclotella</taxon>
    </lineage>
</organism>
<proteinExistence type="predicted"/>
<gene>
    <name evidence="1" type="ORF">ACHAWO_010780</name>
</gene>
<evidence type="ECO:0000313" key="1">
    <source>
        <dbReference type="EMBL" id="KAL3801686.1"/>
    </source>
</evidence>
<name>A0ABD3QRN6_9STRA</name>